<evidence type="ECO:0000259" key="3">
    <source>
        <dbReference type="Pfam" id="PF25954"/>
    </source>
</evidence>
<dbReference type="Gene3D" id="2.40.30.170">
    <property type="match status" value="1"/>
</dbReference>
<evidence type="ECO:0000313" key="6">
    <source>
        <dbReference type="EMBL" id="SDM43511.1"/>
    </source>
</evidence>
<dbReference type="SUPFAM" id="SSF111369">
    <property type="entry name" value="HlyD-like secretion proteins"/>
    <property type="match status" value="1"/>
</dbReference>
<dbReference type="AlphaFoldDB" id="A0A1G9T752"/>
<dbReference type="Pfam" id="PF25954">
    <property type="entry name" value="Beta-barrel_RND_2"/>
    <property type="match status" value="1"/>
</dbReference>
<organism evidence="6 7">
    <name type="scientific">Siphonobacter aquaeclarae</name>
    <dbReference type="NCBI Taxonomy" id="563176"/>
    <lineage>
        <taxon>Bacteria</taxon>
        <taxon>Pseudomonadati</taxon>
        <taxon>Bacteroidota</taxon>
        <taxon>Cytophagia</taxon>
        <taxon>Cytophagales</taxon>
        <taxon>Cytophagaceae</taxon>
        <taxon>Siphonobacter</taxon>
    </lineage>
</organism>
<dbReference type="PANTHER" id="PTHR30469">
    <property type="entry name" value="MULTIDRUG RESISTANCE PROTEIN MDTA"/>
    <property type="match status" value="1"/>
</dbReference>
<evidence type="ECO:0000259" key="4">
    <source>
        <dbReference type="Pfam" id="PF25973"/>
    </source>
</evidence>
<feature type="domain" description="CzcB-like barrel-sandwich hybrid" evidence="4">
    <location>
        <begin position="66"/>
        <end position="210"/>
    </location>
</feature>
<feature type="chain" id="PRO_5011529608" evidence="2">
    <location>
        <begin position="17"/>
        <end position="378"/>
    </location>
</feature>
<dbReference type="InterPro" id="IPR058792">
    <property type="entry name" value="Beta-barrel_RND_2"/>
</dbReference>
<dbReference type="GO" id="GO:0015562">
    <property type="term" value="F:efflux transmembrane transporter activity"/>
    <property type="evidence" value="ECO:0007669"/>
    <property type="project" value="TreeGrafter"/>
</dbReference>
<protein>
    <submittedName>
        <fullName evidence="6">RND family efflux transporter, MFP subunit</fullName>
    </submittedName>
</protein>
<feature type="signal peptide" evidence="2">
    <location>
        <begin position="1"/>
        <end position="16"/>
    </location>
</feature>
<comment type="similarity">
    <text evidence="1">Belongs to the membrane fusion protein (MFP) (TC 8.A.1) family.</text>
</comment>
<dbReference type="Proteomes" id="UP000198901">
    <property type="component" value="Unassembled WGS sequence"/>
</dbReference>
<proteinExistence type="inferred from homology"/>
<dbReference type="InterPro" id="IPR006143">
    <property type="entry name" value="RND_pump_MFP"/>
</dbReference>
<dbReference type="Gene3D" id="2.40.50.100">
    <property type="match status" value="1"/>
</dbReference>
<accession>A0A1G9T752</accession>
<dbReference type="GO" id="GO:1990281">
    <property type="term" value="C:efflux pump complex"/>
    <property type="evidence" value="ECO:0007669"/>
    <property type="project" value="TreeGrafter"/>
</dbReference>
<dbReference type="PANTHER" id="PTHR30469:SF37">
    <property type="entry name" value="RAGD PROTEIN"/>
    <property type="match status" value="1"/>
</dbReference>
<dbReference type="Gene3D" id="1.10.287.470">
    <property type="entry name" value="Helix hairpin bin"/>
    <property type="match status" value="1"/>
</dbReference>
<dbReference type="EMBL" id="FNGS01000006">
    <property type="protein sequence ID" value="SDM43511.1"/>
    <property type="molecule type" value="Genomic_DNA"/>
</dbReference>
<evidence type="ECO:0000256" key="1">
    <source>
        <dbReference type="ARBA" id="ARBA00009477"/>
    </source>
</evidence>
<name>A0A1G9T752_9BACT</name>
<feature type="domain" description="CusB-like beta-barrel" evidence="3">
    <location>
        <begin position="229"/>
        <end position="300"/>
    </location>
</feature>
<dbReference type="Pfam" id="PF25989">
    <property type="entry name" value="YknX_C"/>
    <property type="match status" value="1"/>
</dbReference>
<reference evidence="6 7" key="1">
    <citation type="submission" date="2016-10" db="EMBL/GenBank/DDBJ databases">
        <authorList>
            <person name="de Groot N.N."/>
        </authorList>
    </citation>
    <scope>NUCLEOTIDE SEQUENCE [LARGE SCALE GENOMIC DNA]</scope>
    <source>
        <strain evidence="6 7">DSM 21668</strain>
    </source>
</reference>
<dbReference type="NCBIfam" id="TIGR01730">
    <property type="entry name" value="RND_mfp"/>
    <property type="match status" value="1"/>
</dbReference>
<dbReference type="OrthoDB" id="1114717at2"/>
<dbReference type="InterPro" id="IPR058637">
    <property type="entry name" value="YknX-like_C"/>
</dbReference>
<evidence type="ECO:0000256" key="2">
    <source>
        <dbReference type="SAM" id="SignalP"/>
    </source>
</evidence>
<feature type="domain" description="YknX-like C-terminal permuted SH3-like" evidence="5">
    <location>
        <begin position="310"/>
        <end position="375"/>
    </location>
</feature>
<evidence type="ECO:0000259" key="5">
    <source>
        <dbReference type="Pfam" id="PF25989"/>
    </source>
</evidence>
<gene>
    <name evidence="6" type="ORF">SAMN04488090_3440</name>
</gene>
<dbReference type="InterPro" id="IPR058647">
    <property type="entry name" value="BSH_CzcB-like"/>
</dbReference>
<evidence type="ECO:0000313" key="7">
    <source>
        <dbReference type="Proteomes" id="UP000198901"/>
    </source>
</evidence>
<keyword evidence="7" id="KW-1185">Reference proteome</keyword>
<dbReference type="Gene3D" id="2.40.420.20">
    <property type="match status" value="1"/>
</dbReference>
<sequence>MKRSLSLHWLMVPALAGLNACTTAVSEQQPKKEAAAPQVEVAEIQALQPSREVSLPGELLPWNKVNLFAKVKGFARAVKVDRGSFVRKGQVLIELDAPEVLSEVNQAQAQVQAQQANLIQQQAKYRASRLTYRRLVETNRMEGAVSANEIDQALSRMDSDSALVVVARESVEAARANLRTRQDLKQYLTITAPFDGMIVDRNISPGALVGPGDGNLPLLVLQDNRTLRLTVAIPEVYANQLSGKSTVGFTVNAIPEKVFHGKFSRSAQSLIEAKRSMMAEFDIDNRSGELKAGMYAQVTLPVERTQKTLFVPKSAVVTSSEKVFVIKVNGDKAQWVPVETGNPADSLMEVFGDVKAGEILVKKASEEIRDGQTIQRKK</sequence>
<dbReference type="RefSeq" id="WP_093204957.1">
    <property type="nucleotide sequence ID" value="NZ_FNGS01000006.1"/>
</dbReference>
<keyword evidence="2" id="KW-0732">Signal</keyword>
<dbReference type="STRING" id="563176.SAMN04488090_3440"/>
<dbReference type="Pfam" id="PF25973">
    <property type="entry name" value="BSH_CzcB"/>
    <property type="match status" value="1"/>
</dbReference>